<organism evidence="2 3">
    <name type="scientific">Acidisphaera rubrifaciens HS-AP3</name>
    <dbReference type="NCBI Taxonomy" id="1231350"/>
    <lineage>
        <taxon>Bacteria</taxon>
        <taxon>Pseudomonadati</taxon>
        <taxon>Pseudomonadota</taxon>
        <taxon>Alphaproteobacteria</taxon>
        <taxon>Acetobacterales</taxon>
        <taxon>Acetobacteraceae</taxon>
        <taxon>Acidisphaera</taxon>
    </lineage>
</organism>
<comment type="caution">
    <text evidence="2">The sequence shown here is derived from an EMBL/GenBank/DDBJ whole genome shotgun (WGS) entry which is preliminary data.</text>
</comment>
<accession>A0A0D6P4L0</accession>
<dbReference type="Pfam" id="PF10074">
    <property type="entry name" value="RovC_DNA-bd"/>
    <property type="match status" value="1"/>
</dbReference>
<protein>
    <recommendedName>
        <fullName evidence="1">T6SS Transcription factor RovC-like DNA binding domain-containing protein</fullName>
    </recommendedName>
</protein>
<dbReference type="EMBL" id="BANB01000009">
    <property type="protein sequence ID" value="GAN75829.1"/>
    <property type="molecule type" value="Genomic_DNA"/>
</dbReference>
<evidence type="ECO:0000313" key="2">
    <source>
        <dbReference type="EMBL" id="GAN75829.1"/>
    </source>
</evidence>
<dbReference type="RefSeq" id="WP_048859570.1">
    <property type="nucleotide sequence ID" value="NZ_BANB01000009.1"/>
</dbReference>
<evidence type="ECO:0000259" key="1">
    <source>
        <dbReference type="Pfam" id="PF10074"/>
    </source>
</evidence>
<gene>
    <name evidence="2" type="ORF">Asru_0009_22</name>
</gene>
<reference evidence="2 3" key="1">
    <citation type="submission" date="2012-11" db="EMBL/GenBank/DDBJ databases">
        <title>Whole genome sequence of Acidisphaera rubrifaciens HS-AP3.</title>
        <authorList>
            <person name="Azuma Y."/>
            <person name="Higashiura N."/>
            <person name="Hirakawa H."/>
            <person name="Matsushita K."/>
        </authorList>
    </citation>
    <scope>NUCLEOTIDE SEQUENCE [LARGE SCALE GENOMIC DNA]</scope>
    <source>
        <strain evidence="2 3">HS-AP3</strain>
    </source>
</reference>
<dbReference type="Proteomes" id="UP000032680">
    <property type="component" value="Unassembled WGS sequence"/>
</dbReference>
<keyword evidence="3" id="KW-1185">Reference proteome</keyword>
<sequence length="85" mass="9309">MDSKIADAAPNATHVTDYDRSHAAIYLRLLDAAEEGAPWEEAAHIVLGIDPGHEPARARSAYESHLARARWLTAQGYRDLLSTPS</sequence>
<name>A0A0D6P4L0_9PROT</name>
<dbReference type="AlphaFoldDB" id="A0A0D6P4L0"/>
<proteinExistence type="predicted"/>
<dbReference type="OrthoDB" id="9811330at2"/>
<evidence type="ECO:0000313" key="3">
    <source>
        <dbReference type="Proteomes" id="UP000032680"/>
    </source>
</evidence>
<feature type="domain" description="T6SS Transcription factor RovC-like DNA binding" evidence="1">
    <location>
        <begin position="7"/>
        <end position="81"/>
    </location>
</feature>
<dbReference type="InterPro" id="IPR018754">
    <property type="entry name" value="RovC-like_DNA-bd"/>
</dbReference>